<gene>
    <name evidence="1" type="ORF">M132T_15610</name>
</gene>
<dbReference type="Proteomes" id="UP000887127">
    <property type="component" value="Unassembled WGS sequence"/>
</dbReference>
<organism evidence="1 2">
    <name type="scientific">Marinilactibacillus psychrotolerans</name>
    <dbReference type="NCBI Taxonomy" id="191770"/>
    <lineage>
        <taxon>Bacteria</taxon>
        <taxon>Bacillati</taxon>
        <taxon>Bacillota</taxon>
        <taxon>Bacilli</taxon>
        <taxon>Lactobacillales</taxon>
        <taxon>Carnobacteriaceae</taxon>
        <taxon>Marinilactibacillus</taxon>
    </lineage>
</organism>
<dbReference type="EMBL" id="BKBI01000010">
    <property type="protein sequence ID" value="GEQ36053.1"/>
    <property type="molecule type" value="Genomic_DNA"/>
</dbReference>
<comment type="caution">
    <text evidence="1">The sequence shown here is derived from an EMBL/GenBank/DDBJ whole genome shotgun (WGS) entry which is preliminary data.</text>
</comment>
<accession>A0AAV3WTU8</accession>
<dbReference type="RefSeq" id="WP_091761362.1">
    <property type="nucleotide sequence ID" value="NZ_BJVX01000010.1"/>
</dbReference>
<evidence type="ECO:0000313" key="1">
    <source>
        <dbReference type="EMBL" id="GEQ36053.1"/>
    </source>
</evidence>
<proteinExistence type="predicted"/>
<evidence type="ECO:0008006" key="3">
    <source>
        <dbReference type="Google" id="ProtNLM"/>
    </source>
</evidence>
<sequence>MNVEVIVTDELLKKFKARMKIFHTAEDDDLKDILAASKRDVLSLVGSTAETDERTTELILNRSRYVYNDRLEFFHEHFQSIIFDLSLEYATDLDGDVDADQSTV</sequence>
<dbReference type="AlphaFoldDB" id="A0AAV3WTU8"/>
<name>A0AAV3WTU8_9LACT</name>
<dbReference type="GeneID" id="96911568"/>
<evidence type="ECO:0000313" key="2">
    <source>
        <dbReference type="Proteomes" id="UP000887127"/>
    </source>
</evidence>
<protein>
    <recommendedName>
        <fullName evidence="3">Phage gp6-like head-tail connector protein</fullName>
    </recommendedName>
</protein>
<reference evidence="1" key="1">
    <citation type="submission" date="2019-08" db="EMBL/GenBank/DDBJ databases">
        <title>Marinilactibacillus psychrotolerans M13-2T whole genome sequencing project.</title>
        <authorList>
            <person name="Ishikawa M."/>
            <person name="Suzuki T."/>
            <person name="Matsutani M."/>
        </authorList>
    </citation>
    <scope>NUCLEOTIDE SEQUENCE</scope>
    <source>
        <strain evidence="1">M13-2T</strain>
    </source>
</reference>